<dbReference type="EMBL" id="CP022437">
    <property type="protein sequence ID" value="ASN07167.1"/>
    <property type="molecule type" value="Genomic_DNA"/>
</dbReference>
<evidence type="ECO:0000313" key="3">
    <source>
        <dbReference type="Proteomes" id="UP000204391"/>
    </source>
</evidence>
<proteinExistence type="predicted"/>
<accession>A0A221MHM8</accession>
<keyword evidence="3" id="KW-1185">Reference proteome</keyword>
<keyword evidence="1" id="KW-0812">Transmembrane</keyword>
<dbReference type="KEGG" id="vne:CFK40_20260"/>
<sequence length="53" mass="5878">MTGYIVLGIAIILVVLILTLITINKGYAFKHSIDELPEDKNEKDADHSNENHG</sequence>
<feature type="transmembrane region" description="Helical" evidence="1">
    <location>
        <begin position="6"/>
        <end position="23"/>
    </location>
</feature>
<dbReference type="Proteomes" id="UP000204391">
    <property type="component" value="Chromosome"/>
</dbReference>
<keyword evidence="1" id="KW-1133">Transmembrane helix</keyword>
<name>A0A221MHM8_9BACI</name>
<reference evidence="2 3" key="1">
    <citation type="journal article" date="2003" name="Int. J. Syst. Evol. Microbiol.">
        <title>Virgibacillus carmonensis sp. nov., Virgibacillus necropolis sp. nov. and Virgibacillus picturae sp. nov., three novel species isolated from deteriorated mural paintings, transfer of the species of the genus salibacillus to Virgibacillus, as Virgibacillus marismortui comb. nov. and Virgibacillus salexigens comb. nov., and emended description of the genus Virgibacillus.</title>
        <authorList>
            <person name="Heyrman J."/>
            <person name="Logan N.A."/>
            <person name="Busse H.J."/>
            <person name="Balcaen A."/>
            <person name="Lebbe L."/>
            <person name="Rodriguez-Diaz M."/>
            <person name="Swings J."/>
            <person name="De Vos P."/>
        </authorList>
    </citation>
    <scope>NUCLEOTIDE SEQUENCE [LARGE SCALE GENOMIC DNA]</scope>
    <source>
        <strain evidence="2 3">LMG 19488</strain>
    </source>
</reference>
<organism evidence="2 3">
    <name type="scientific">Virgibacillus necropolis</name>
    <dbReference type="NCBI Taxonomy" id="163877"/>
    <lineage>
        <taxon>Bacteria</taxon>
        <taxon>Bacillati</taxon>
        <taxon>Bacillota</taxon>
        <taxon>Bacilli</taxon>
        <taxon>Bacillales</taxon>
        <taxon>Bacillaceae</taxon>
        <taxon>Virgibacillus</taxon>
    </lineage>
</organism>
<evidence type="ECO:0000256" key="1">
    <source>
        <dbReference type="SAM" id="Phobius"/>
    </source>
</evidence>
<protein>
    <submittedName>
        <fullName evidence="2">YtzI protein</fullName>
    </submittedName>
</protein>
<dbReference type="RefSeq" id="WP_152640157.1">
    <property type="nucleotide sequence ID" value="NZ_CP022437.1"/>
</dbReference>
<dbReference type="NCBIfam" id="NF033232">
    <property type="entry name" value="small_YtzI"/>
    <property type="match status" value="1"/>
</dbReference>
<gene>
    <name evidence="2" type="ORF">CFK40_20260</name>
</gene>
<evidence type="ECO:0000313" key="2">
    <source>
        <dbReference type="EMBL" id="ASN07167.1"/>
    </source>
</evidence>
<keyword evidence="1" id="KW-0472">Membrane</keyword>
<dbReference type="InterPro" id="IPR047753">
    <property type="entry name" value="YtzI-like"/>
</dbReference>
<dbReference type="AlphaFoldDB" id="A0A221MHM8"/>